<feature type="region of interest" description="Disordered" evidence="6">
    <location>
        <begin position="941"/>
        <end position="986"/>
    </location>
</feature>
<evidence type="ECO:0000313" key="10">
    <source>
        <dbReference type="Proteomes" id="UP000791440"/>
    </source>
</evidence>
<dbReference type="Pfam" id="PF02020">
    <property type="entry name" value="W2"/>
    <property type="match status" value="1"/>
</dbReference>
<feature type="region of interest" description="Disordered" evidence="6">
    <location>
        <begin position="658"/>
        <end position="702"/>
    </location>
</feature>
<dbReference type="Proteomes" id="UP000791440">
    <property type="component" value="Unassembled WGS sequence"/>
</dbReference>
<feature type="region of interest" description="Disordered" evidence="6">
    <location>
        <begin position="443"/>
        <end position="462"/>
    </location>
</feature>
<dbReference type="InterPro" id="IPR003890">
    <property type="entry name" value="MIF4G-like_typ-3"/>
</dbReference>
<keyword evidence="4" id="KW-0810">Translation regulation</keyword>
<sequence length="1837" mass="205454">MSMILSPLFWEWFNIWLIQFLKDLYHEIKMVALRGNNNSNNLSHACISHGNQSQQRAMDVAQSLQTSLNMPQSSPHINVNQINLQSLNNVSLQFIPQQTNASSLKHEPSSSRYTNSNCVVPAHHYRLLTQSRPVECYHPSGASGTTYLPSTSGGSQSSAQTSLRVQPTPQPSAPPAPQQDMSKNTMSGHNYVSQNQSQQQRPQYQNYQYRAPQHNSRPSTHPRQQQPFIPGTAAPTGPVMYPLMFQPTHVSLQTYQQPRSGTQYHYPYVSYIQSYNTPPGPSPQWYNTIAGSTEADYYPSTSPQLPTQNPQGNAQGRSNPTTLVGLQGTPATATAPSATIPHPQAPTHMHQPMPGMQPAVQKRPSHRLAIIHPDTNKDILSDMLSNDNYVTSDSSDRHTPQPESTHSVVEEFNRRVSEVANQPSDSVTKANYTSKSVELPISSTMSSMQPPQNPTSNHNHAHKSETLNINESKSLGGDVIVEHNETPIVSAISDSPVIVPKMPISIKQLQKNSDQTIQSLVLDTNKNIQPNHQHKGKSMPQNDDIEKPPDSISTNVVDSSTSPSVVSAGPAPVLAPSHTNVTSNTQVPSLAAAAPQPQRIREPRERVKSEEKDKNKDSDTIHEKETPPTFNKPNGSSSLAISSVDSLLDTINPLTSQSNQAINTESKKNLAPTKQLSPAPESKNIAPAESKAVPTKSEQPAREVTLTATELLSASIEKLVKEKPQPESKFETKETSSAIEAQVKLTQSLSSVLRNNQAESKMKDTNLNNKTMDADTANGNGTELNKTETAKEDINKNEKVVKNTKNSNKKSNKMATSEVHLKETESYENGKDETDKVVNVEKNVQEETKQNVGENKEAPPALPVFVPKYKYSEDQWSPFNKTGKKCYDIDFLMQIKDDPLSKNKPDAPLLEACNVIRTAPMQEPLPFSNISRPMNDSLFPPFLKGSGMGSRNNTPREMKKEGRNMTPSGRGSMKLPSTPSGSSPHKPLISIILRDDVKLNEVDSAWKPNRFRQETLTEEEQKTQELYKKFRGILNKLTPQKFDTLLDKVKTLEINNQKRLEGVIDLVFEKAIDEPNFSEAYAAMCNKLSKLKVPADNPTTPDQCVNFRALIINKCQNQFVTDKVDAQVMKLEKEIAECTDPVKKKELQLMLEDEHRRVRRRSVGNVRFIGELYKLKMLTSKIMDYCMKYLIDKLDEEKLECLCKLLTTIGEQIENEVHGQLDIIFKKMQEIVDRKSHQISSRVKFMIQDVILLRRRKWVVKSVVDSQPKMMDQIQKEAEQQQRQIELINASPMGGGFRRDEGGRGKRGDGRRQNSNNSYMDNTWKPSRANFPVDTSKLKAASQKSLSNIKLAPHNSGWNHGSGTKNTAQTAGSNTSMINLSKNMYSVLENVQTDPTSLRGTRDMTPSYHSKGASIERSTFNSRGDIMSGGGNRSGSVGVARSNSGTRSTSAALPVPTPPTDAQASNQAAVLQEPLPEAKKKSVKCMIELRLINPDDDEMVADVKQLFQPQYHAAVVSEIFKLVLEKSAKDIGSVAKSLFYLVSTNTISPDNFLNGIKETFEFAPDLYIDIPMLYDYLGKLITPHIEKKHITFVQVFRLCDTVISSNQGHLFLRALIRDLKESMGPTFVKSKWQESELQLKQWMEEDQIAKWIEENKFEFLEGNVNSSEETKKILTPAETKAKLLQLMNADESSDCIKGWVQDKIGKASNDDWFMRALIQAICEHAFFGPEGRDVPHFNQDRMTKYASLIQDFGETKQSREASCLFGIQQLIHRLEHPQGLTLEIFQYLHEQYIISLEGFFAWEESEKEPEGKGVLMKTLTSFFTNIKEADNEDSSED</sequence>
<evidence type="ECO:0000256" key="5">
    <source>
        <dbReference type="ARBA" id="ARBA00022917"/>
    </source>
</evidence>
<evidence type="ECO:0000313" key="9">
    <source>
        <dbReference type="EMBL" id="KAG6449152.1"/>
    </source>
</evidence>
<name>A0A922CK59_MANSE</name>
<evidence type="ECO:0008006" key="11">
    <source>
        <dbReference type="Google" id="ProtNLM"/>
    </source>
</evidence>
<dbReference type="PROSITE" id="PS51366">
    <property type="entry name" value="MI"/>
    <property type="match status" value="1"/>
</dbReference>
<evidence type="ECO:0000259" key="7">
    <source>
        <dbReference type="PROSITE" id="PS51363"/>
    </source>
</evidence>
<dbReference type="FunFam" id="1.25.40.180:FF:000042">
    <property type="entry name" value="Eukaryotic translation initiation factor 4 gamma"/>
    <property type="match status" value="1"/>
</dbReference>
<feature type="region of interest" description="Disordered" evidence="6">
    <location>
        <begin position="719"/>
        <end position="738"/>
    </location>
</feature>
<dbReference type="Pfam" id="PF02854">
    <property type="entry name" value="MIF4G"/>
    <property type="match status" value="1"/>
</dbReference>
<feature type="region of interest" description="Disordered" evidence="6">
    <location>
        <begin position="1351"/>
        <end position="1372"/>
    </location>
</feature>
<feature type="compositionally biased region" description="Basic and acidic residues" evidence="6">
    <location>
        <begin position="719"/>
        <end position="734"/>
    </location>
</feature>
<feature type="compositionally biased region" description="Low complexity" evidence="6">
    <location>
        <begin position="329"/>
        <end position="340"/>
    </location>
</feature>
<dbReference type="PROSITE" id="PS51363">
    <property type="entry name" value="W2"/>
    <property type="match status" value="1"/>
</dbReference>
<dbReference type="EMBL" id="JH668369">
    <property type="protein sequence ID" value="KAG6449152.1"/>
    <property type="molecule type" value="Genomic_DNA"/>
</dbReference>
<feature type="region of interest" description="Disordered" evidence="6">
    <location>
        <begin position="759"/>
        <end position="818"/>
    </location>
</feature>
<feature type="compositionally biased region" description="Polar residues" evidence="6">
    <location>
        <begin position="214"/>
        <end position="227"/>
    </location>
</feature>
<dbReference type="SUPFAM" id="SSF48371">
    <property type="entry name" value="ARM repeat"/>
    <property type="match status" value="3"/>
</dbReference>
<dbReference type="GO" id="GO:0006417">
    <property type="term" value="P:regulation of translation"/>
    <property type="evidence" value="ECO:0007669"/>
    <property type="project" value="UniProtKB-KW"/>
</dbReference>
<feature type="compositionally biased region" description="Basic and acidic residues" evidence="6">
    <location>
        <begin position="599"/>
        <end position="626"/>
    </location>
</feature>
<dbReference type="InterPro" id="IPR003891">
    <property type="entry name" value="Initiation_fac_eIF4g_MI"/>
</dbReference>
<feature type="compositionally biased region" description="Basic and acidic residues" evidence="6">
    <location>
        <begin position="1297"/>
        <end position="1312"/>
    </location>
</feature>
<reference evidence="9" key="2">
    <citation type="submission" date="2020-12" db="EMBL/GenBank/DDBJ databases">
        <authorList>
            <person name="Kanost M."/>
        </authorList>
    </citation>
    <scope>NUCLEOTIDE SEQUENCE</scope>
</reference>
<evidence type="ECO:0000256" key="3">
    <source>
        <dbReference type="ARBA" id="ARBA00022553"/>
    </source>
</evidence>
<feature type="region of interest" description="Disordered" evidence="6">
    <location>
        <begin position="296"/>
        <end position="340"/>
    </location>
</feature>
<comment type="caution">
    <text evidence="9">The sequence shown here is derived from an EMBL/GenBank/DDBJ whole genome shotgun (WGS) entry which is preliminary data.</text>
</comment>
<dbReference type="Gene3D" id="1.25.40.180">
    <property type="match status" value="3"/>
</dbReference>
<dbReference type="CDD" id="cd11559">
    <property type="entry name" value="W2_eIF4G1_like"/>
    <property type="match status" value="1"/>
</dbReference>
<feature type="compositionally biased region" description="Polar residues" evidence="6">
    <location>
        <begin position="299"/>
        <end position="324"/>
    </location>
</feature>
<gene>
    <name evidence="9" type="ORF">O3G_MSEX005901</name>
</gene>
<feature type="compositionally biased region" description="Polar residues" evidence="6">
    <location>
        <begin position="180"/>
        <end position="192"/>
    </location>
</feature>
<feature type="compositionally biased region" description="Polar residues" evidence="6">
    <location>
        <begin position="965"/>
        <end position="983"/>
    </location>
</feature>
<feature type="domain" description="MI" evidence="8">
    <location>
        <begin position="1477"/>
        <end position="1600"/>
    </location>
</feature>
<feature type="compositionally biased region" description="Polar residues" evidence="6">
    <location>
        <begin position="759"/>
        <end position="784"/>
    </location>
</feature>
<feature type="compositionally biased region" description="Polar residues" evidence="6">
    <location>
        <begin position="578"/>
        <end position="588"/>
    </location>
</feature>
<dbReference type="GO" id="GO:0003743">
    <property type="term" value="F:translation initiation factor activity"/>
    <property type="evidence" value="ECO:0007669"/>
    <property type="project" value="UniProtKB-KW"/>
</dbReference>
<dbReference type="InterPro" id="IPR003307">
    <property type="entry name" value="W2_domain"/>
</dbReference>
<dbReference type="SMART" id="SM00515">
    <property type="entry name" value="eIF5C"/>
    <property type="match status" value="1"/>
</dbReference>
<feature type="domain" description="W2" evidence="7">
    <location>
        <begin position="1669"/>
        <end position="1836"/>
    </location>
</feature>
<accession>A0A922CK59</accession>
<keyword evidence="10" id="KW-1185">Reference proteome</keyword>
<dbReference type="InterPro" id="IPR016024">
    <property type="entry name" value="ARM-type_fold"/>
</dbReference>
<feature type="compositionally biased region" description="Low complexity" evidence="6">
    <location>
        <begin position="556"/>
        <end position="577"/>
    </location>
</feature>
<keyword evidence="3" id="KW-0597">Phosphoprotein</keyword>
<feature type="compositionally biased region" description="Polar residues" evidence="6">
    <location>
        <begin position="1313"/>
        <end position="1325"/>
    </location>
</feature>
<dbReference type="PANTHER" id="PTHR23253:SF78">
    <property type="entry name" value="EUKARYOTIC TRANSLATION INITIATION FACTOR 4G1, ISOFORM B-RELATED"/>
    <property type="match status" value="1"/>
</dbReference>
<feature type="compositionally biased region" description="Basic and acidic residues" evidence="6">
    <location>
        <begin position="785"/>
        <end position="801"/>
    </location>
</feature>
<feature type="region of interest" description="Disordered" evidence="6">
    <location>
        <begin position="1420"/>
        <end position="1462"/>
    </location>
</feature>
<evidence type="ECO:0000256" key="6">
    <source>
        <dbReference type="SAM" id="MobiDB-lite"/>
    </source>
</evidence>
<feature type="region of interest" description="Disordered" evidence="6">
    <location>
        <begin position="524"/>
        <end position="641"/>
    </location>
</feature>
<organism evidence="9 10">
    <name type="scientific">Manduca sexta</name>
    <name type="common">Tobacco hawkmoth</name>
    <name type="synonym">Tobacco hornworm</name>
    <dbReference type="NCBI Taxonomy" id="7130"/>
    <lineage>
        <taxon>Eukaryota</taxon>
        <taxon>Metazoa</taxon>
        <taxon>Ecdysozoa</taxon>
        <taxon>Arthropoda</taxon>
        <taxon>Hexapoda</taxon>
        <taxon>Insecta</taxon>
        <taxon>Pterygota</taxon>
        <taxon>Neoptera</taxon>
        <taxon>Endopterygota</taxon>
        <taxon>Lepidoptera</taxon>
        <taxon>Glossata</taxon>
        <taxon>Ditrysia</taxon>
        <taxon>Bombycoidea</taxon>
        <taxon>Sphingidae</taxon>
        <taxon>Sphinginae</taxon>
        <taxon>Sphingini</taxon>
        <taxon>Manduca</taxon>
    </lineage>
</organism>
<proteinExistence type="inferred from homology"/>
<feature type="compositionally biased region" description="Low complexity" evidence="6">
    <location>
        <begin position="150"/>
        <end position="162"/>
    </location>
</feature>
<dbReference type="PANTHER" id="PTHR23253">
    <property type="entry name" value="EUKARYOTIC TRANSLATION INITIATION FACTOR 4 GAMMA"/>
    <property type="match status" value="1"/>
</dbReference>
<evidence type="ECO:0000256" key="1">
    <source>
        <dbReference type="ARBA" id="ARBA00005775"/>
    </source>
</evidence>
<keyword evidence="5" id="KW-0648">Protein biosynthesis</keyword>
<feature type="compositionally biased region" description="Basic and acidic residues" evidence="6">
    <location>
        <begin position="954"/>
        <end position="963"/>
    </location>
</feature>
<dbReference type="GO" id="GO:0016281">
    <property type="term" value="C:eukaryotic translation initiation factor 4F complex"/>
    <property type="evidence" value="ECO:0007669"/>
    <property type="project" value="TreeGrafter"/>
</dbReference>
<feature type="compositionally biased region" description="Pro residues" evidence="6">
    <location>
        <begin position="168"/>
        <end position="177"/>
    </location>
</feature>
<feature type="compositionally biased region" description="Low complexity" evidence="6">
    <location>
        <begin position="193"/>
        <end position="213"/>
    </location>
</feature>
<protein>
    <recommendedName>
        <fullName evidence="11">Eukaryotic translation initiation factor 4 gamma 3-like</fullName>
    </recommendedName>
</protein>
<feature type="compositionally biased region" description="Polar residues" evidence="6">
    <location>
        <begin position="443"/>
        <end position="458"/>
    </location>
</feature>
<dbReference type="Pfam" id="PF02847">
    <property type="entry name" value="MA3"/>
    <property type="match status" value="1"/>
</dbReference>
<dbReference type="GO" id="GO:0003729">
    <property type="term" value="F:mRNA binding"/>
    <property type="evidence" value="ECO:0007669"/>
    <property type="project" value="TreeGrafter"/>
</dbReference>
<feature type="compositionally biased region" description="Polar residues" evidence="6">
    <location>
        <begin position="1356"/>
        <end position="1372"/>
    </location>
</feature>
<keyword evidence="2" id="KW-0396">Initiation factor</keyword>
<evidence type="ECO:0000259" key="8">
    <source>
        <dbReference type="PROSITE" id="PS51366"/>
    </source>
</evidence>
<evidence type="ECO:0000256" key="2">
    <source>
        <dbReference type="ARBA" id="ARBA00022540"/>
    </source>
</evidence>
<feature type="region of interest" description="Disordered" evidence="6">
    <location>
        <begin position="147"/>
        <end position="235"/>
    </location>
</feature>
<reference evidence="9" key="1">
    <citation type="journal article" date="2016" name="Insect Biochem. Mol. Biol.">
        <title>Multifaceted biological insights from a draft genome sequence of the tobacco hornworm moth, Manduca sexta.</title>
        <authorList>
            <person name="Kanost M.R."/>
            <person name="Arrese E.L."/>
            <person name="Cao X."/>
            <person name="Chen Y.R."/>
            <person name="Chellapilla S."/>
            <person name="Goldsmith M.R."/>
            <person name="Grosse-Wilde E."/>
            <person name="Heckel D.G."/>
            <person name="Herndon N."/>
            <person name="Jiang H."/>
            <person name="Papanicolaou A."/>
            <person name="Qu J."/>
            <person name="Soulages J.L."/>
            <person name="Vogel H."/>
            <person name="Walters J."/>
            <person name="Waterhouse R.M."/>
            <person name="Ahn S.J."/>
            <person name="Almeida F.C."/>
            <person name="An C."/>
            <person name="Aqrawi P."/>
            <person name="Bretschneider A."/>
            <person name="Bryant W.B."/>
            <person name="Bucks S."/>
            <person name="Chao H."/>
            <person name="Chevignon G."/>
            <person name="Christen J.M."/>
            <person name="Clarke D.F."/>
            <person name="Dittmer N.T."/>
            <person name="Ferguson L.C.F."/>
            <person name="Garavelou S."/>
            <person name="Gordon K.H.J."/>
            <person name="Gunaratna R.T."/>
            <person name="Han Y."/>
            <person name="Hauser F."/>
            <person name="He Y."/>
            <person name="Heidel-Fischer H."/>
            <person name="Hirsh A."/>
            <person name="Hu Y."/>
            <person name="Jiang H."/>
            <person name="Kalra D."/>
            <person name="Klinner C."/>
            <person name="Konig C."/>
            <person name="Kovar C."/>
            <person name="Kroll A.R."/>
            <person name="Kuwar S.S."/>
            <person name="Lee S.L."/>
            <person name="Lehman R."/>
            <person name="Li K."/>
            <person name="Li Z."/>
            <person name="Liang H."/>
            <person name="Lovelace S."/>
            <person name="Lu Z."/>
            <person name="Mansfield J.H."/>
            <person name="McCulloch K.J."/>
            <person name="Mathew T."/>
            <person name="Morton B."/>
            <person name="Muzny D.M."/>
            <person name="Neunemann D."/>
            <person name="Ongeri F."/>
            <person name="Pauchet Y."/>
            <person name="Pu L.L."/>
            <person name="Pyrousis I."/>
            <person name="Rao X.J."/>
            <person name="Redding A."/>
            <person name="Roesel C."/>
            <person name="Sanchez-Gracia A."/>
            <person name="Schaack S."/>
            <person name="Shukla A."/>
            <person name="Tetreau G."/>
            <person name="Wang Y."/>
            <person name="Xiong G.H."/>
            <person name="Traut W."/>
            <person name="Walsh T.K."/>
            <person name="Worley K.C."/>
            <person name="Wu D."/>
            <person name="Wu W."/>
            <person name="Wu Y.Q."/>
            <person name="Zhang X."/>
            <person name="Zou Z."/>
            <person name="Zucker H."/>
            <person name="Briscoe A.D."/>
            <person name="Burmester T."/>
            <person name="Clem R.J."/>
            <person name="Feyereisen R."/>
            <person name="Grimmelikhuijzen C.J.P."/>
            <person name="Hamodrakas S.J."/>
            <person name="Hansson B.S."/>
            <person name="Huguet E."/>
            <person name="Jermiin L.S."/>
            <person name="Lan Q."/>
            <person name="Lehman H.K."/>
            <person name="Lorenzen M."/>
            <person name="Merzendorfer H."/>
            <person name="Michalopoulos I."/>
            <person name="Morton D.B."/>
            <person name="Muthukrishnan S."/>
            <person name="Oakeshott J.G."/>
            <person name="Palmer W."/>
            <person name="Park Y."/>
            <person name="Passarelli A.L."/>
            <person name="Rozas J."/>
            <person name="Schwartz L.M."/>
            <person name="Smith W."/>
            <person name="Southgate A."/>
            <person name="Vilcinskas A."/>
            <person name="Vogt R."/>
            <person name="Wang P."/>
            <person name="Werren J."/>
            <person name="Yu X.Q."/>
            <person name="Zhou J.J."/>
            <person name="Brown S.J."/>
            <person name="Scherer S.E."/>
            <person name="Richards S."/>
            <person name="Blissard G.W."/>
        </authorList>
    </citation>
    <scope>NUCLEOTIDE SEQUENCE</scope>
</reference>
<dbReference type="SMART" id="SM00544">
    <property type="entry name" value="MA3"/>
    <property type="match status" value="1"/>
</dbReference>
<dbReference type="SMART" id="SM00543">
    <property type="entry name" value="MIF4G"/>
    <property type="match status" value="1"/>
</dbReference>
<evidence type="ECO:0000256" key="4">
    <source>
        <dbReference type="ARBA" id="ARBA00022845"/>
    </source>
</evidence>
<feature type="region of interest" description="Disordered" evidence="6">
    <location>
        <begin position="1289"/>
        <end position="1331"/>
    </location>
</feature>
<comment type="similarity">
    <text evidence="1">Belongs to the eukaryotic initiation factor 4G family.</text>
</comment>